<comment type="caution">
    <text evidence="4">The sequence shown here is derived from an EMBL/GenBank/DDBJ whole genome shotgun (WGS) entry which is preliminary data.</text>
</comment>
<evidence type="ECO:0000256" key="2">
    <source>
        <dbReference type="ARBA" id="ARBA00022803"/>
    </source>
</evidence>
<evidence type="ECO:0000313" key="4">
    <source>
        <dbReference type="EMBL" id="MFD0964811.1"/>
    </source>
</evidence>
<keyword evidence="2 3" id="KW-0802">TPR repeat</keyword>
<dbReference type="InterPro" id="IPR019734">
    <property type="entry name" value="TPR_rpt"/>
</dbReference>
<dbReference type="PROSITE" id="PS50293">
    <property type="entry name" value="TPR_REGION"/>
    <property type="match status" value="1"/>
</dbReference>
<gene>
    <name evidence="4" type="ORF">ACFQ1O_12420</name>
</gene>
<dbReference type="Proteomes" id="UP001596997">
    <property type="component" value="Unassembled WGS sequence"/>
</dbReference>
<dbReference type="InterPro" id="IPR011990">
    <property type="entry name" value="TPR-like_helical_dom_sf"/>
</dbReference>
<dbReference type="SMART" id="SM00028">
    <property type="entry name" value="TPR"/>
    <property type="match status" value="5"/>
</dbReference>
<protein>
    <submittedName>
        <fullName evidence="4">Tetratricopeptide repeat protein</fullName>
    </submittedName>
</protein>
<dbReference type="Pfam" id="PF13181">
    <property type="entry name" value="TPR_8"/>
    <property type="match status" value="1"/>
</dbReference>
<dbReference type="Pfam" id="PF13424">
    <property type="entry name" value="TPR_12"/>
    <property type="match status" value="1"/>
</dbReference>
<dbReference type="PANTHER" id="PTHR45641">
    <property type="entry name" value="TETRATRICOPEPTIDE REPEAT PROTEIN (AFU_ORTHOLOGUE AFUA_6G03870)"/>
    <property type="match status" value="1"/>
</dbReference>
<proteinExistence type="predicted"/>
<reference evidence="5" key="1">
    <citation type="journal article" date="2019" name="Int. J. Syst. Evol. Microbiol.">
        <title>The Global Catalogue of Microorganisms (GCM) 10K type strain sequencing project: providing services to taxonomists for standard genome sequencing and annotation.</title>
        <authorList>
            <consortium name="The Broad Institute Genomics Platform"/>
            <consortium name="The Broad Institute Genome Sequencing Center for Infectious Disease"/>
            <person name="Wu L."/>
            <person name="Ma J."/>
        </authorList>
    </citation>
    <scope>NUCLEOTIDE SEQUENCE [LARGE SCALE GENOMIC DNA]</scope>
    <source>
        <strain evidence="5">CCUG 62114</strain>
    </source>
</reference>
<accession>A0ABW3I4W3</accession>
<dbReference type="EMBL" id="JBHTJM010000010">
    <property type="protein sequence ID" value="MFD0964811.1"/>
    <property type="molecule type" value="Genomic_DNA"/>
</dbReference>
<evidence type="ECO:0000256" key="1">
    <source>
        <dbReference type="ARBA" id="ARBA00022737"/>
    </source>
</evidence>
<dbReference type="RefSeq" id="WP_377716357.1">
    <property type="nucleotide sequence ID" value="NZ_JBHTJM010000010.1"/>
</dbReference>
<dbReference type="Pfam" id="PF13374">
    <property type="entry name" value="TPR_10"/>
    <property type="match status" value="1"/>
</dbReference>
<dbReference type="PROSITE" id="PS50005">
    <property type="entry name" value="TPR"/>
    <property type="match status" value="1"/>
</dbReference>
<dbReference type="Gene3D" id="1.25.40.10">
    <property type="entry name" value="Tetratricopeptide repeat domain"/>
    <property type="match status" value="2"/>
</dbReference>
<keyword evidence="5" id="KW-1185">Reference proteome</keyword>
<evidence type="ECO:0000256" key="3">
    <source>
        <dbReference type="PROSITE-ProRule" id="PRU00339"/>
    </source>
</evidence>
<sequence>MKKLFILLTTIIPYIIYSQNNYEYRSINDSLNVSIKKNNYASVINFGEQLLNKFKNELADSSLVRIKLNTGYAHKHSGNLQKAKQYANDCIIKLEKQNSKNIQLAKAYELLALSYNHSSGNIGVEPGIDAANKALAIRKKIFGNDHHELYRPYFIKGELYIILRDKDASLENNYKGLNVLQKKFGENHIGITRGYKNIGLVYANENEYDKALKHLLKAQKIREKLFPHVSLLGHSNLCTNLATLYYRLGEHNKGLLYQEKALELKQKILGKDSPTLINSYARVAAFATLTRNYEKAKNYFSKAIDFTLSQENIKYGELAQYYNAIAKMYSSLKQYHKAITYFHKAMITKKK</sequence>
<evidence type="ECO:0000313" key="5">
    <source>
        <dbReference type="Proteomes" id="UP001596997"/>
    </source>
</evidence>
<dbReference type="PANTHER" id="PTHR45641:SF1">
    <property type="entry name" value="AAA+ ATPASE DOMAIN-CONTAINING PROTEIN"/>
    <property type="match status" value="1"/>
</dbReference>
<keyword evidence="1" id="KW-0677">Repeat</keyword>
<organism evidence="4 5">
    <name type="scientific">Pseudofulvibacter geojedonensis</name>
    <dbReference type="NCBI Taxonomy" id="1123758"/>
    <lineage>
        <taxon>Bacteria</taxon>
        <taxon>Pseudomonadati</taxon>
        <taxon>Bacteroidota</taxon>
        <taxon>Flavobacteriia</taxon>
        <taxon>Flavobacteriales</taxon>
        <taxon>Flavobacteriaceae</taxon>
        <taxon>Pseudofulvibacter</taxon>
    </lineage>
</organism>
<feature type="repeat" description="TPR" evidence="3">
    <location>
        <begin position="192"/>
        <end position="225"/>
    </location>
</feature>
<dbReference type="SUPFAM" id="SSF48452">
    <property type="entry name" value="TPR-like"/>
    <property type="match status" value="1"/>
</dbReference>
<name>A0ABW3I4W3_9FLAO</name>